<dbReference type="Gene3D" id="1.10.443.10">
    <property type="entry name" value="Intergrase catalytic core"/>
    <property type="match status" value="1"/>
</dbReference>
<protein>
    <submittedName>
        <fullName evidence="2">Uncharacterized protein</fullName>
    </submittedName>
</protein>
<dbReference type="EMBL" id="VIOS01000146">
    <property type="protein sequence ID" value="TQP08415.1"/>
    <property type="molecule type" value="Genomic_DNA"/>
</dbReference>
<name>A0A544BPY5_VIBCL</name>
<dbReference type="GO" id="GO:0006310">
    <property type="term" value="P:DNA recombination"/>
    <property type="evidence" value="ECO:0007669"/>
    <property type="project" value="UniProtKB-KW"/>
</dbReference>
<dbReference type="SUPFAM" id="SSF56349">
    <property type="entry name" value="DNA breaking-rejoining enzymes"/>
    <property type="match status" value="1"/>
</dbReference>
<organism evidence="2 3">
    <name type="scientific">Vibrio cholerae</name>
    <dbReference type="NCBI Taxonomy" id="666"/>
    <lineage>
        <taxon>Bacteria</taxon>
        <taxon>Pseudomonadati</taxon>
        <taxon>Pseudomonadota</taxon>
        <taxon>Gammaproteobacteria</taxon>
        <taxon>Vibrionales</taxon>
        <taxon>Vibrionaceae</taxon>
        <taxon>Vibrio</taxon>
    </lineage>
</organism>
<keyword evidence="1" id="KW-0233">DNA recombination</keyword>
<accession>A0A544BPY5</accession>
<dbReference type="InterPro" id="IPR011010">
    <property type="entry name" value="DNA_brk_join_enz"/>
</dbReference>
<evidence type="ECO:0000313" key="3">
    <source>
        <dbReference type="Proteomes" id="UP000319979"/>
    </source>
</evidence>
<dbReference type="GO" id="GO:0003677">
    <property type="term" value="F:DNA binding"/>
    <property type="evidence" value="ECO:0007669"/>
    <property type="project" value="InterPro"/>
</dbReference>
<dbReference type="AlphaFoldDB" id="A0A544BPY5"/>
<evidence type="ECO:0000313" key="2">
    <source>
        <dbReference type="EMBL" id="TQP08415.1"/>
    </source>
</evidence>
<dbReference type="Proteomes" id="UP000319979">
    <property type="component" value="Unassembled WGS sequence"/>
</dbReference>
<gene>
    <name evidence="2" type="ORF">FLM02_18890</name>
</gene>
<evidence type="ECO:0000256" key="1">
    <source>
        <dbReference type="ARBA" id="ARBA00023172"/>
    </source>
</evidence>
<comment type="caution">
    <text evidence="2">The sequence shown here is derived from an EMBL/GenBank/DDBJ whole genome shotgun (WGS) entry which is preliminary data.</text>
</comment>
<proteinExistence type="predicted"/>
<sequence length="516" mass="58583">MPHSVKKLYQRGFSAVLTPEQVQFINNMTLPSLMEITQASAFDTPYVQTKSDRWEYVRMGCTHFEEFDMDEYSNKLLKWLSTMHTESHMAPLGTVRFYALKKLLKESESFSFSYFKQQLDVLSKATNSMNYYLLKSVTHTLIRHGFPSFDIDDEETLQRVATPNVSDPYLRYQEVEDTIPTHFKNLIANRLVEFGTEDGLRSLTDLDLKNLCVLGLSFAMGPRPQQFAMLLGSSVRLIAANHTTALKLYEVAVPLAKQPTVPVDTPKVNLSQEIGALLDEYKHRFNIGANDALFPYAGDVNSALSREIHKALNEALLFIQPNDVKEKISLKKMHRPLYTVYDFRHNIGHSMAMAGASAEEIAMVLGQTTIVAAQYYIMSTPELALLKHKALGQNPVWKDMMGLLLTGYLTDESEWSGKTVSGMIKGKLFHRIGGCNRIQEKCHLAQVRSCYGCFYFRPFKYLDKHETVLEVITHELFELVKTSQDAGQHNNPLIDAATQTKNEIEMVINRINGGLR</sequence>
<dbReference type="InterPro" id="IPR013762">
    <property type="entry name" value="Integrase-like_cat_sf"/>
</dbReference>
<reference evidence="2 3" key="1">
    <citation type="submission" date="2019-07" db="EMBL/GenBank/DDBJ databases">
        <title>Phenotypic and genotypic antimicrobial resistance traits of Vibrio cholerae non-O1/non-O139 isolated from a large Austrian lake frequently associated with cases of infection.</title>
        <authorList>
            <person name="Lepuschitz S."/>
            <person name="Baron S."/>
            <person name="Larvor E."/>
            <person name="Granier S."/>
            <person name="Pretzer C."/>
            <person name="Mach R.L."/>
            <person name="Farnleitner A.H."/>
            <person name="Ruppitsch W."/>
            <person name="Pleininger S."/>
            <person name="Indra A."/>
            <person name="Kirschner A.K.T."/>
        </authorList>
    </citation>
    <scope>NUCLEOTIDE SEQUENCE [LARGE SCALE GENOMIC DNA]</scope>
    <source>
        <strain evidence="2 3">A12JL36W90</strain>
    </source>
</reference>
<dbReference type="GO" id="GO:0015074">
    <property type="term" value="P:DNA integration"/>
    <property type="evidence" value="ECO:0007669"/>
    <property type="project" value="InterPro"/>
</dbReference>
<dbReference type="RefSeq" id="WP_142547324.1">
    <property type="nucleotide sequence ID" value="NZ_VIOQ01000108.1"/>
</dbReference>